<dbReference type="OrthoDB" id="244099at2759"/>
<evidence type="ECO:0000256" key="1">
    <source>
        <dbReference type="SAM" id="MobiDB-lite"/>
    </source>
</evidence>
<dbReference type="Proteomes" id="UP000283634">
    <property type="component" value="Unassembled WGS sequence"/>
</dbReference>
<evidence type="ECO:0000256" key="3">
    <source>
        <dbReference type="SAM" id="SignalP"/>
    </source>
</evidence>
<feature type="compositionally biased region" description="Polar residues" evidence="1">
    <location>
        <begin position="899"/>
        <end position="908"/>
    </location>
</feature>
<evidence type="ECO:0000313" key="4">
    <source>
        <dbReference type="EMBL" id="RNE98917.1"/>
    </source>
</evidence>
<organism evidence="4 5">
    <name type="scientific">Trypanosoma rangeli</name>
    <dbReference type="NCBI Taxonomy" id="5698"/>
    <lineage>
        <taxon>Eukaryota</taxon>
        <taxon>Discoba</taxon>
        <taxon>Euglenozoa</taxon>
        <taxon>Kinetoplastea</taxon>
        <taxon>Metakinetoplastina</taxon>
        <taxon>Trypanosomatida</taxon>
        <taxon>Trypanosomatidae</taxon>
        <taxon>Trypanosoma</taxon>
        <taxon>Herpetosoma</taxon>
    </lineage>
</organism>
<protein>
    <submittedName>
        <fullName evidence="4">Uncharacterized protein</fullName>
    </submittedName>
</protein>
<feature type="region of interest" description="Disordered" evidence="1">
    <location>
        <begin position="802"/>
        <end position="836"/>
    </location>
</feature>
<feature type="compositionally biased region" description="Basic and acidic residues" evidence="1">
    <location>
        <begin position="454"/>
        <end position="463"/>
    </location>
</feature>
<feature type="compositionally biased region" description="Low complexity" evidence="1">
    <location>
        <begin position="871"/>
        <end position="884"/>
    </location>
</feature>
<feature type="compositionally biased region" description="Acidic residues" evidence="1">
    <location>
        <begin position="504"/>
        <end position="516"/>
    </location>
</feature>
<keyword evidence="3" id="KW-0732">Signal</keyword>
<keyword evidence="2" id="KW-1133">Transmembrane helix</keyword>
<sequence>MATPSSLTSMLLFFWDRGGDAGATKDDKEGNDASASFVDDLSLEEFISHVYGTTPYGSGVNKTLGEGVSSRGTQVSILTKSRLLCPFEWIFASAPSSDATTGWHALRVNHFASILHTWSQISASLVSPTARKGVSVSFFPTNLSHCIMPFSKGHCCNGVYHEVRAHIPIHIVYTPLPERTNGEEQVESTDLHAALGEFLRSRRMCARLLRKLIHDACLKLMSDAGCSVLISTSDDVLQRVNSFPSLGDECVDEEMLCCACGCIKRGFTPVHHFLLPLGTALEPPTSIVFKVGIEDNEAPLGVVAGEEGKTAEEDEVRGRNVTILIHTVVRATRARTGDTPRWNSDILAYKALASLLPVRFAVQGASMIEVGEVGADGRICAWSQRTGEVVFKAGEQMQETWELLLPSPKPLSPCVATGPTTGKVKTQHNPYCMLTRSLTSHEFHAVDSQNFGSVKDEDSRSVSEELSCNGRNSLVQDNNKDGYPISSSSEKAGEEVVAEPSAEGGEEEEEEEEEEFFLDETKQTILSLMQELLECGRQGMELHQGLQCQLYSLLLQFVSGTDIPPQRRRNRGGSRRDGEDETGALAFLSAFLGTTAGGESEDAILQQAIETLTNCGCRGSSSYATFDDCVKGAAEEIQALEERLRAEPVTIVSVSNDGKQIRSGVAATKHARKRKNGAFLFLGGARGLALEAHRATNTASKRALDKNKDDNDGTGVVLRGSSSALAEVRQLIDDTLAKLRAAVAWGRQRVTDLCFTCQLCQGVLAPCLEARTNLVKAEKKARSGLEIDYIVSSEIAREAISGTSNAASEAGGVEEEEEEEEASEMRGTPSAEEGTLRDATATGAEVAAVELEGQSGGVEARWHERTERAATTRTSSASLVASTARTKRRKNVGAPSVRRPQSTTSQESAPLLSLLSKRRRNGGVERARKSLPIPAGSLPQKQVLHMTVFVFMILCGLGMVVFLFP</sequence>
<gene>
    <name evidence="4" type="ORF">TraAM80_08497</name>
</gene>
<evidence type="ECO:0000313" key="5">
    <source>
        <dbReference type="Proteomes" id="UP000283634"/>
    </source>
</evidence>
<dbReference type="OMA" id="VEARWHE"/>
<keyword evidence="2" id="KW-0472">Membrane</keyword>
<dbReference type="RefSeq" id="XP_029234901.1">
    <property type="nucleotide sequence ID" value="XM_029385247.1"/>
</dbReference>
<feature type="compositionally biased region" description="Basic and acidic residues" evidence="1">
    <location>
        <begin position="860"/>
        <end position="870"/>
    </location>
</feature>
<feature type="compositionally biased region" description="Acidic residues" evidence="1">
    <location>
        <begin position="812"/>
        <end position="822"/>
    </location>
</feature>
<keyword evidence="5" id="KW-1185">Reference proteome</keyword>
<proteinExistence type="predicted"/>
<reference evidence="4 5" key="1">
    <citation type="journal article" date="2018" name="BMC Genomics">
        <title>Genomic comparison of Trypanosoma conorhini and Trypanosoma rangeli to Trypanosoma cruzi strains of high and low virulence.</title>
        <authorList>
            <person name="Bradwell K.R."/>
            <person name="Koparde V.N."/>
            <person name="Matveyev A.V."/>
            <person name="Serrano M.G."/>
            <person name="Alves J.M."/>
            <person name="Parikh H."/>
            <person name="Huang B."/>
            <person name="Lee V."/>
            <person name="Espinosa-Alvarez O."/>
            <person name="Ortiz P.A."/>
            <person name="Costa-Martins A.G."/>
            <person name="Teixeira M.M."/>
            <person name="Buck G.A."/>
        </authorList>
    </citation>
    <scope>NUCLEOTIDE SEQUENCE [LARGE SCALE GENOMIC DNA]</scope>
    <source>
        <strain evidence="4 5">AM80</strain>
    </source>
</reference>
<name>A0A3R7JYJ3_TRYRA</name>
<dbReference type="GeneID" id="40332430"/>
<feature type="transmembrane region" description="Helical" evidence="2">
    <location>
        <begin position="943"/>
        <end position="964"/>
    </location>
</feature>
<comment type="caution">
    <text evidence="4">The sequence shown here is derived from an EMBL/GenBank/DDBJ whole genome shotgun (WGS) entry which is preliminary data.</text>
</comment>
<feature type="compositionally biased region" description="Polar residues" evidence="1">
    <location>
        <begin position="464"/>
        <end position="477"/>
    </location>
</feature>
<accession>A0A3R7JYJ3</accession>
<dbReference type="AlphaFoldDB" id="A0A3R7JYJ3"/>
<feature type="region of interest" description="Disordered" evidence="1">
    <location>
        <begin position="452"/>
        <end position="516"/>
    </location>
</feature>
<dbReference type="EMBL" id="MKGL01000425">
    <property type="protein sequence ID" value="RNE98917.1"/>
    <property type="molecule type" value="Genomic_DNA"/>
</dbReference>
<evidence type="ECO:0000256" key="2">
    <source>
        <dbReference type="SAM" id="Phobius"/>
    </source>
</evidence>
<keyword evidence="2" id="KW-0812">Transmembrane</keyword>
<feature type="chain" id="PRO_5018536871" evidence="3">
    <location>
        <begin position="22"/>
        <end position="965"/>
    </location>
</feature>
<feature type="signal peptide" evidence="3">
    <location>
        <begin position="1"/>
        <end position="21"/>
    </location>
</feature>
<feature type="region of interest" description="Disordered" evidence="1">
    <location>
        <begin position="852"/>
        <end position="928"/>
    </location>
</feature>